<dbReference type="PANTHER" id="PTHR11943">
    <property type="entry name" value="GALACTOSE-1-PHOSPHATE URIDYLYLTRANSFERASE"/>
    <property type="match status" value="1"/>
</dbReference>
<dbReference type="PROSITE" id="PS00117">
    <property type="entry name" value="GAL_P_UDP_TRANSF_I"/>
    <property type="match status" value="1"/>
</dbReference>
<dbReference type="GO" id="GO:0008108">
    <property type="term" value="F:UDP-glucose:hexose-1-phosphate uridylyltransferase activity"/>
    <property type="evidence" value="ECO:0007669"/>
    <property type="project" value="UniProtKB-EC"/>
</dbReference>
<dbReference type="RefSeq" id="WP_379832107.1">
    <property type="nucleotide sequence ID" value="NZ_JBHUHU010000005.1"/>
</dbReference>
<comment type="caution">
    <text evidence="17">The sequence shown here is derived from an EMBL/GenBank/DDBJ whole genome shotgun (WGS) entry which is preliminary data.</text>
</comment>
<keyword evidence="18" id="KW-1185">Reference proteome</keyword>
<evidence type="ECO:0000256" key="10">
    <source>
        <dbReference type="ARBA" id="ARBA00022833"/>
    </source>
</evidence>
<feature type="domain" description="Galactose-1-phosphate uridyl transferase N-terminal" evidence="15">
    <location>
        <begin position="14"/>
        <end position="183"/>
    </location>
</feature>
<evidence type="ECO:0000256" key="4">
    <source>
        <dbReference type="ARBA" id="ARBA00010951"/>
    </source>
</evidence>
<dbReference type="SUPFAM" id="SSF54197">
    <property type="entry name" value="HIT-like"/>
    <property type="match status" value="2"/>
</dbReference>
<evidence type="ECO:0000259" key="16">
    <source>
        <dbReference type="Pfam" id="PF02744"/>
    </source>
</evidence>
<evidence type="ECO:0000256" key="2">
    <source>
        <dbReference type="ARBA" id="ARBA00001947"/>
    </source>
</evidence>
<dbReference type="InterPro" id="IPR005850">
    <property type="entry name" value="GalP_Utransf_C"/>
</dbReference>
<sequence>MAQPLENKYMDLYDNSHYRLNILTNEWVLVTPHRTKRPWQGKKESLPATQAETYDPSCYLCPGNKRASGDTNPNYNEPYSFVNDFSALLPEVATEEHQNNLMQAKSESGICKVVCFSPDHSLTLPVMRITEIEKVISLWQKEYKELGNLPDINHVLIFENKGAIMGCSNPHPHGQIWAQKSIPTEALKKCTSLEAYWNQHQRSILEDYIQQEIEANERIISLNNNFVALVPYWAVWPYEVMIAPIKKLTSISELDESQKRSFAEIIKTVTILYDNLFETSFPYSAGINQAPTDGKDHPEWHFHMSFYPPLLRSATVKKFMVGYEMFANPQRDITAEQAADTLKQLPTTHYSQNPNG</sequence>
<dbReference type="NCBIfam" id="TIGR00209">
    <property type="entry name" value="galT_1"/>
    <property type="match status" value="1"/>
</dbReference>
<keyword evidence="7 14" id="KW-0808">Transferase</keyword>
<dbReference type="NCBIfam" id="NF008724">
    <property type="entry name" value="PRK11720.1"/>
    <property type="match status" value="1"/>
</dbReference>
<evidence type="ECO:0000313" key="17">
    <source>
        <dbReference type="EMBL" id="MFD2101532.1"/>
    </source>
</evidence>
<comment type="cofactor">
    <cofactor evidence="2">
        <name>Zn(2+)</name>
        <dbReference type="ChEBI" id="CHEBI:29105"/>
    </cofactor>
</comment>
<dbReference type="CDD" id="cd00608">
    <property type="entry name" value="GalT"/>
    <property type="match status" value="1"/>
</dbReference>
<comment type="pathway">
    <text evidence="3 14">Carbohydrate metabolism; galactose metabolism.</text>
</comment>
<evidence type="ECO:0000256" key="14">
    <source>
        <dbReference type="RuleBase" id="RU000506"/>
    </source>
</evidence>
<dbReference type="PANTHER" id="PTHR11943:SF1">
    <property type="entry name" value="GALACTOSE-1-PHOSPHATE URIDYLYLTRANSFERASE"/>
    <property type="match status" value="1"/>
</dbReference>
<name>A0ABW4Y183_9FLAO</name>
<dbReference type="InterPro" id="IPR005849">
    <property type="entry name" value="GalP_Utransf_N"/>
</dbReference>
<dbReference type="InterPro" id="IPR036265">
    <property type="entry name" value="HIT-like_sf"/>
</dbReference>
<comment type="catalytic activity">
    <reaction evidence="1 14">
        <text>alpha-D-galactose 1-phosphate + UDP-alpha-D-glucose = alpha-D-glucose 1-phosphate + UDP-alpha-D-galactose</text>
        <dbReference type="Rhea" id="RHEA:13989"/>
        <dbReference type="ChEBI" id="CHEBI:58336"/>
        <dbReference type="ChEBI" id="CHEBI:58601"/>
        <dbReference type="ChEBI" id="CHEBI:58885"/>
        <dbReference type="ChEBI" id="CHEBI:66914"/>
        <dbReference type="EC" id="2.7.7.12"/>
    </reaction>
</comment>
<evidence type="ECO:0000256" key="12">
    <source>
        <dbReference type="ARBA" id="ARBA00023277"/>
    </source>
</evidence>
<evidence type="ECO:0000256" key="13">
    <source>
        <dbReference type="NCBIfam" id="TIGR00209"/>
    </source>
</evidence>
<keyword evidence="12 14" id="KW-0119">Carbohydrate metabolism</keyword>
<keyword evidence="11 14" id="KW-0299">Galactose metabolism</keyword>
<evidence type="ECO:0000256" key="11">
    <source>
        <dbReference type="ARBA" id="ARBA00023144"/>
    </source>
</evidence>
<comment type="similarity">
    <text evidence="4 14">Belongs to the galactose-1-phosphate uridylyltransferase type 1 family.</text>
</comment>
<dbReference type="InterPro" id="IPR019779">
    <property type="entry name" value="GalP_UDPtransf1_His-AS"/>
</dbReference>
<dbReference type="Pfam" id="PF02744">
    <property type="entry name" value="GalP_UDP_tr_C"/>
    <property type="match status" value="1"/>
</dbReference>
<dbReference type="EMBL" id="JBHUHU010000005">
    <property type="protein sequence ID" value="MFD2101532.1"/>
    <property type="molecule type" value="Genomic_DNA"/>
</dbReference>
<keyword evidence="10" id="KW-0862">Zinc</keyword>
<dbReference type="Proteomes" id="UP001597342">
    <property type="component" value="Unassembled WGS sequence"/>
</dbReference>
<dbReference type="Pfam" id="PF01087">
    <property type="entry name" value="GalP_UDP_transf"/>
    <property type="match status" value="1"/>
</dbReference>
<evidence type="ECO:0000256" key="9">
    <source>
        <dbReference type="ARBA" id="ARBA00022723"/>
    </source>
</evidence>
<evidence type="ECO:0000256" key="7">
    <source>
        <dbReference type="ARBA" id="ARBA00022679"/>
    </source>
</evidence>
<dbReference type="PIRSF" id="PIRSF000808">
    <property type="entry name" value="GalT"/>
    <property type="match status" value="1"/>
</dbReference>
<feature type="domain" description="Galactose-1-phosphate uridyl transferase C-terminal" evidence="16">
    <location>
        <begin position="192"/>
        <end position="352"/>
    </location>
</feature>
<keyword evidence="9 14" id="KW-0479">Metal-binding</keyword>
<protein>
    <recommendedName>
        <fullName evidence="6 13">Galactose-1-phosphate uridylyltransferase</fullName>
        <ecNumber evidence="5 13">2.7.7.12</ecNumber>
    </recommendedName>
</protein>
<organism evidence="17 18">
    <name type="scientific">Flagellimonas iocasae</name>
    <dbReference type="NCBI Taxonomy" id="2055905"/>
    <lineage>
        <taxon>Bacteria</taxon>
        <taxon>Pseudomonadati</taxon>
        <taxon>Bacteroidota</taxon>
        <taxon>Flavobacteriia</taxon>
        <taxon>Flavobacteriales</taxon>
        <taxon>Flavobacteriaceae</taxon>
        <taxon>Flagellimonas</taxon>
    </lineage>
</organism>
<gene>
    <name evidence="17" type="ORF">ACFSJE_17210</name>
</gene>
<evidence type="ECO:0000256" key="1">
    <source>
        <dbReference type="ARBA" id="ARBA00001107"/>
    </source>
</evidence>
<reference evidence="18" key="1">
    <citation type="journal article" date="2019" name="Int. J. Syst. Evol. Microbiol.">
        <title>The Global Catalogue of Microorganisms (GCM) 10K type strain sequencing project: providing services to taxonomists for standard genome sequencing and annotation.</title>
        <authorList>
            <consortium name="The Broad Institute Genomics Platform"/>
            <consortium name="The Broad Institute Genome Sequencing Center for Infectious Disease"/>
            <person name="Wu L."/>
            <person name="Ma J."/>
        </authorList>
    </citation>
    <scope>NUCLEOTIDE SEQUENCE [LARGE SCALE GENOMIC DNA]</scope>
    <source>
        <strain evidence="18">JCM 3389</strain>
    </source>
</reference>
<evidence type="ECO:0000256" key="8">
    <source>
        <dbReference type="ARBA" id="ARBA00022695"/>
    </source>
</evidence>
<evidence type="ECO:0000256" key="6">
    <source>
        <dbReference type="ARBA" id="ARBA00016340"/>
    </source>
</evidence>
<dbReference type="Gene3D" id="3.30.428.10">
    <property type="entry name" value="HIT-like"/>
    <property type="match status" value="2"/>
</dbReference>
<evidence type="ECO:0000256" key="3">
    <source>
        <dbReference type="ARBA" id="ARBA00004947"/>
    </source>
</evidence>
<dbReference type="InterPro" id="IPR001937">
    <property type="entry name" value="GalP_UDPtransf1"/>
</dbReference>
<proteinExistence type="inferred from homology"/>
<keyword evidence="8 14" id="KW-0548">Nucleotidyltransferase</keyword>
<accession>A0ABW4Y183</accession>
<evidence type="ECO:0000313" key="18">
    <source>
        <dbReference type="Proteomes" id="UP001597342"/>
    </source>
</evidence>
<dbReference type="EC" id="2.7.7.12" evidence="5 13"/>
<evidence type="ECO:0000256" key="5">
    <source>
        <dbReference type="ARBA" id="ARBA00012384"/>
    </source>
</evidence>
<evidence type="ECO:0000259" key="15">
    <source>
        <dbReference type="Pfam" id="PF01087"/>
    </source>
</evidence>